<comment type="caution">
    <text evidence="3">The sequence shown here is derived from an EMBL/GenBank/DDBJ whole genome shotgun (WGS) entry which is preliminary data.</text>
</comment>
<evidence type="ECO:0000313" key="3">
    <source>
        <dbReference type="EMBL" id="KAA1072575.1"/>
    </source>
</evidence>
<protein>
    <submittedName>
        <fullName evidence="3">Uncharacterized protein</fullName>
    </submittedName>
</protein>
<reference evidence="3 4" key="1">
    <citation type="submission" date="2019-05" db="EMBL/GenBank/DDBJ databases">
        <title>Emergence of the Ug99 lineage of the wheat stem rust pathogen through somatic hybridization.</title>
        <authorList>
            <person name="Li F."/>
            <person name="Upadhyaya N.M."/>
            <person name="Sperschneider J."/>
            <person name="Matny O."/>
            <person name="Nguyen-Phuc H."/>
            <person name="Mago R."/>
            <person name="Raley C."/>
            <person name="Miller M.E."/>
            <person name="Silverstein K.A.T."/>
            <person name="Henningsen E."/>
            <person name="Hirsch C.D."/>
            <person name="Visser B."/>
            <person name="Pretorius Z.A."/>
            <person name="Steffenson B.J."/>
            <person name="Schwessinger B."/>
            <person name="Dodds P.N."/>
            <person name="Figueroa M."/>
        </authorList>
    </citation>
    <scope>NUCLEOTIDE SEQUENCE [LARGE SCALE GENOMIC DNA]</scope>
    <source>
        <strain evidence="3 4">Ug99</strain>
    </source>
</reference>
<feature type="region of interest" description="Disordered" evidence="1">
    <location>
        <begin position="99"/>
        <end position="127"/>
    </location>
</feature>
<keyword evidence="2" id="KW-0732">Signal</keyword>
<gene>
    <name evidence="3" type="ORF">PGTUg99_020573</name>
</gene>
<accession>A0A5B0M773</accession>
<evidence type="ECO:0000313" key="4">
    <source>
        <dbReference type="Proteomes" id="UP000325313"/>
    </source>
</evidence>
<proteinExistence type="predicted"/>
<organism evidence="3 4">
    <name type="scientific">Puccinia graminis f. sp. tritici</name>
    <dbReference type="NCBI Taxonomy" id="56615"/>
    <lineage>
        <taxon>Eukaryota</taxon>
        <taxon>Fungi</taxon>
        <taxon>Dikarya</taxon>
        <taxon>Basidiomycota</taxon>
        <taxon>Pucciniomycotina</taxon>
        <taxon>Pucciniomycetes</taxon>
        <taxon>Pucciniales</taxon>
        <taxon>Pucciniaceae</taxon>
        <taxon>Puccinia</taxon>
    </lineage>
</organism>
<name>A0A5B0M773_PUCGR</name>
<evidence type="ECO:0000256" key="1">
    <source>
        <dbReference type="SAM" id="MobiDB-lite"/>
    </source>
</evidence>
<feature type="signal peptide" evidence="2">
    <location>
        <begin position="1"/>
        <end position="20"/>
    </location>
</feature>
<dbReference type="AlphaFoldDB" id="A0A5B0M773"/>
<feature type="chain" id="PRO_5022872221" evidence="2">
    <location>
        <begin position="21"/>
        <end position="127"/>
    </location>
</feature>
<dbReference type="EMBL" id="VDEP01000478">
    <property type="protein sequence ID" value="KAA1072575.1"/>
    <property type="molecule type" value="Genomic_DNA"/>
</dbReference>
<dbReference type="Proteomes" id="UP000325313">
    <property type="component" value="Unassembled WGS sequence"/>
</dbReference>
<sequence length="127" mass="14115">MQLSSILCAFHLFNCYVISAHPTLYPKAVGKRGINDVSVGTEIHLLHKRMENSSRELAKDAKSGTSSNKHALEAMFRSMENVESGYSEMGDKIDKIGENLGGRIDGINSRLDRSTYTDEKKHQGSKK</sequence>
<feature type="compositionally biased region" description="Basic and acidic residues" evidence="1">
    <location>
        <begin position="110"/>
        <end position="127"/>
    </location>
</feature>
<evidence type="ECO:0000256" key="2">
    <source>
        <dbReference type="SAM" id="SignalP"/>
    </source>
</evidence>